<accession>A0ABW0ZHQ8</accession>
<dbReference type="InterPro" id="IPR016047">
    <property type="entry name" value="M23ase_b-sheet_dom"/>
</dbReference>
<dbReference type="Proteomes" id="UP001596072">
    <property type="component" value="Unassembled WGS sequence"/>
</dbReference>
<dbReference type="EMBL" id="JBHSNS010000005">
    <property type="protein sequence ID" value="MFC5729563.1"/>
    <property type="molecule type" value="Genomic_DNA"/>
</dbReference>
<dbReference type="CDD" id="cd12797">
    <property type="entry name" value="M23_peptidase"/>
    <property type="match status" value="1"/>
</dbReference>
<feature type="coiled-coil region" evidence="1">
    <location>
        <begin position="195"/>
        <end position="229"/>
    </location>
</feature>
<dbReference type="Gene3D" id="2.70.70.10">
    <property type="entry name" value="Glucose Permease (Domain IIA)"/>
    <property type="match status" value="1"/>
</dbReference>
<dbReference type="PANTHER" id="PTHR21666:SF286">
    <property type="entry name" value="LIPOPROTEIN NLPD"/>
    <property type="match status" value="1"/>
</dbReference>
<dbReference type="RefSeq" id="WP_136436580.1">
    <property type="nucleotide sequence ID" value="NZ_JBHSNS010000005.1"/>
</dbReference>
<comment type="caution">
    <text evidence="3">The sequence shown here is derived from an EMBL/GenBank/DDBJ whole genome shotgun (WGS) entry which is preliminary data.</text>
</comment>
<dbReference type="SUPFAM" id="SSF57997">
    <property type="entry name" value="Tropomyosin"/>
    <property type="match status" value="1"/>
</dbReference>
<evidence type="ECO:0000313" key="3">
    <source>
        <dbReference type="EMBL" id="MFC5729563.1"/>
    </source>
</evidence>
<evidence type="ECO:0000313" key="4">
    <source>
        <dbReference type="Proteomes" id="UP001596072"/>
    </source>
</evidence>
<dbReference type="SUPFAM" id="SSF51261">
    <property type="entry name" value="Duplicated hybrid motif"/>
    <property type="match status" value="1"/>
</dbReference>
<dbReference type="InterPro" id="IPR050570">
    <property type="entry name" value="Cell_wall_metabolism_enzyme"/>
</dbReference>
<evidence type="ECO:0000259" key="2">
    <source>
        <dbReference type="Pfam" id="PF01551"/>
    </source>
</evidence>
<organism evidence="3 4">
    <name type="scientific">Nocardioides vastitatis</name>
    <dbReference type="NCBI Taxonomy" id="2568655"/>
    <lineage>
        <taxon>Bacteria</taxon>
        <taxon>Bacillati</taxon>
        <taxon>Actinomycetota</taxon>
        <taxon>Actinomycetes</taxon>
        <taxon>Propionibacteriales</taxon>
        <taxon>Nocardioidaceae</taxon>
        <taxon>Nocardioides</taxon>
    </lineage>
</organism>
<sequence length="436" mass="47974">MRFFPSAPWLSRIRTRLPARLPAWAHPQWLVTGIAVVIAVAGLAVPLANAEDRDDLKDRQNQVQGKIANVKDEIHEASRRVAQIARRLDRTRADLRSARTRLRTVRVELGTARRTANSLATKLDAAQTRLVLARAELEEARKEVALQRDLTRDTVIGIATGGDQRLALLASYARSGSLKEIMLSRTAYDVAVGRSDQVLDEFVAAEAAMEEHEAEVEAARDAVAAAKRAADSNVMTITRLVQRAKSSKARVERLVVTTANARRAVIRARAADRAALRRLEQRERRIKARIVALSRKQRGSYNGSTNGLLARPGPGPITSPYGYRRHPIYGYYGLHNGTDFGTGCGAQLWAGEAGTVISTYYDEVYGNRLYLAIGKVNGASITLVYNHLSSYRVGDGARVRRGAVVGYSGTTGWSTGCHLHFTVLRNGEPVDPERYL</sequence>
<dbReference type="PANTHER" id="PTHR21666">
    <property type="entry name" value="PEPTIDASE-RELATED"/>
    <property type="match status" value="1"/>
</dbReference>
<proteinExistence type="predicted"/>
<dbReference type="InterPro" id="IPR011055">
    <property type="entry name" value="Dup_hybrid_motif"/>
</dbReference>
<gene>
    <name evidence="3" type="ORF">ACFPQB_11600</name>
</gene>
<protein>
    <submittedName>
        <fullName evidence="3">Peptidoglycan DD-metalloendopeptidase family protein</fullName>
    </submittedName>
</protein>
<feature type="domain" description="M23ase beta-sheet core" evidence="2">
    <location>
        <begin position="334"/>
        <end position="432"/>
    </location>
</feature>
<feature type="coiled-coil region" evidence="1">
    <location>
        <begin position="53"/>
        <end position="150"/>
    </location>
</feature>
<evidence type="ECO:0000256" key="1">
    <source>
        <dbReference type="SAM" id="Coils"/>
    </source>
</evidence>
<dbReference type="Pfam" id="PF01551">
    <property type="entry name" value="Peptidase_M23"/>
    <property type="match status" value="1"/>
</dbReference>
<name>A0ABW0ZHQ8_9ACTN</name>
<keyword evidence="4" id="KW-1185">Reference proteome</keyword>
<reference evidence="4" key="1">
    <citation type="journal article" date="2019" name="Int. J. Syst. Evol. Microbiol.">
        <title>The Global Catalogue of Microorganisms (GCM) 10K type strain sequencing project: providing services to taxonomists for standard genome sequencing and annotation.</title>
        <authorList>
            <consortium name="The Broad Institute Genomics Platform"/>
            <consortium name="The Broad Institute Genome Sequencing Center for Infectious Disease"/>
            <person name="Wu L."/>
            <person name="Ma J."/>
        </authorList>
    </citation>
    <scope>NUCLEOTIDE SEQUENCE [LARGE SCALE GENOMIC DNA]</scope>
    <source>
        <strain evidence="4">YIM 94188</strain>
    </source>
</reference>
<keyword evidence="1" id="KW-0175">Coiled coil</keyword>